<dbReference type="EnsemblPlants" id="TuG1812S0002803900.01.T01">
    <property type="protein sequence ID" value="TuG1812S0002803900.01.T01"/>
    <property type="gene ID" value="TuG1812S0002803900.01"/>
</dbReference>
<keyword evidence="6" id="KW-1185">Reference proteome</keyword>
<keyword evidence="1" id="KW-0479">Metal-binding</keyword>
<feature type="region of interest" description="Disordered" evidence="2">
    <location>
        <begin position="100"/>
        <end position="159"/>
    </location>
</feature>
<feature type="compositionally biased region" description="Acidic residues" evidence="2">
    <location>
        <begin position="121"/>
        <end position="134"/>
    </location>
</feature>
<organism evidence="4 6">
    <name type="scientific">Triticum urartu</name>
    <name type="common">Red wild einkorn</name>
    <name type="synonym">Crithodium urartu</name>
    <dbReference type="NCBI Taxonomy" id="4572"/>
    <lineage>
        <taxon>Eukaryota</taxon>
        <taxon>Viridiplantae</taxon>
        <taxon>Streptophyta</taxon>
        <taxon>Embryophyta</taxon>
        <taxon>Tracheophyta</taxon>
        <taxon>Spermatophyta</taxon>
        <taxon>Magnoliopsida</taxon>
        <taxon>Liliopsida</taxon>
        <taxon>Poales</taxon>
        <taxon>Poaceae</taxon>
        <taxon>BOP clade</taxon>
        <taxon>Pooideae</taxon>
        <taxon>Triticodae</taxon>
        <taxon>Triticeae</taxon>
        <taxon>Triticinae</taxon>
        <taxon>Triticum</taxon>
    </lineage>
</organism>
<sequence>MATVGPPGAFRRITVHYSSTAGDDANHDDFLEYVIGDVLQHQEGLHQSFGTGAPGASWSMHCCHGESSRGTAAETSGTSDEQIAADLKYARMLQEMEDLDVDTPPNDDEQDDISCVPSPSDTDDDDDRGDEEETGLQTARQDDDDDNDDTNDDVDPDNMTYEERQELVESVGNESRGLSDELLSYLVPWKYRSGSGFFSRKTNHDDTCTVCLSAFRNRENIITLPCKHNYHASCISNWLKINRTCPVCKYEVFGPS</sequence>
<dbReference type="Proteomes" id="UP000015106">
    <property type="component" value="Chromosome 7"/>
</dbReference>
<feature type="domain" description="RING-type" evidence="3">
    <location>
        <begin position="208"/>
        <end position="249"/>
    </location>
</feature>
<evidence type="ECO:0000313" key="5">
    <source>
        <dbReference type="EnsemblPlants" id="TuG1812U0000344800.01.T01"/>
    </source>
</evidence>
<dbReference type="Gramene" id="TuG1812U0000344800.01.T01">
    <property type="protein sequence ID" value="TuG1812U0000344800.01.T01"/>
    <property type="gene ID" value="TuG1812U0000344800.01"/>
</dbReference>
<gene>
    <name evidence="4" type="primary">LOC125530640</name>
</gene>
<evidence type="ECO:0000256" key="1">
    <source>
        <dbReference type="PROSITE-ProRule" id="PRU00175"/>
    </source>
</evidence>
<evidence type="ECO:0000259" key="3">
    <source>
        <dbReference type="PROSITE" id="PS50089"/>
    </source>
</evidence>
<dbReference type="GO" id="GO:0046621">
    <property type="term" value="P:negative regulation of organ growth"/>
    <property type="evidence" value="ECO:0007669"/>
    <property type="project" value="InterPro"/>
</dbReference>
<dbReference type="InterPro" id="IPR013083">
    <property type="entry name" value="Znf_RING/FYVE/PHD"/>
</dbReference>
<evidence type="ECO:0000313" key="4">
    <source>
        <dbReference type="EnsemblPlants" id="TuG1812S0002803900.01.T01"/>
    </source>
</evidence>
<dbReference type="Gramene" id="TuG1812S0002803900.01.T01">
    <property type="protein sequence ID" value="TuG1812S0002803900.01.T01"/>
    <property type="gene ID" value="TuG1812S0002803900.01"/>
</dbReference>
<dbReference type="GO" id="GO:0008270">
    <property type="term" value="F:zinc ion binding"/>
    <property type="evidence" value="ECO:0007669"/>
    <property type="project" value="UniProtKB-KW"/>
</dbReference>
<dbReference type="SMART" id="SM00184">
    <property type="entry name" value="RING"/>
    <property type="match status" value="1"/>
</dbReference>
<proteinExistence type="predicted"/>
<feature type="compositionally biased region" description="Acidic residues" evidence="2">
    <location>
        <begin position="100"/>
        <end position="112"/>
    </location>
</feature>
<protein>
    <recommendedName>
        <fullName evidence="3">RING-type domain-containing protein</fullName>
    </recommendedName>
</protein>
<dbReference type="GO" id="GO:0031624">
    <property type="term" value="F:ubiquitin conjugating enzyme binding"/>
    <property type="evidence" value="ECO:0007669"/>
    <property type="project" value="TreeGrafter"/>
</dbReference>
<dbReference type="SUPFAM" id="SSF57850">
    <property type="entry name" value="RING/U-box"/>
    <property type="match status" value="1"/>
</dbReference>
<dbReference type="InterPro" id="IPR001841">
    <property type="entry name" value="Znf_RING"/>
</dbReference>
<keyword evidence="1" id="KW-0862">Zinc</keyword>
<dbReference type="GO" id="GO:0004842">
    <property type="term" value="F:ubiquitin-protein transferase activity"/>
    <property type="evidence" value="ECO:0007669"/>
    <property type="project" value="InterPro"/>
</dbReference>
<name>A0A8R7VJ10_TRIUA</name>
<dbReference type="Gene3D" id="3.30.40.10">
    <property type="entry name" value="Zinc/RING finger domain, C3HC4 (zinc finger)"/>
    <property type="match status" value="1"/>
</dbReference>
<dbReference type="InterPro" id="IPR033276">
    <property type="entry name" value="BB"/>
</dbReference>
<keyword evidence="1" id="KW-0863">Zinc-finger</keyword>
<dbReference type="AlphaFoldDB" id="A0A8R7VJ10"/>
<feature type="compositionally biased region" description="Acidic residues" evidence="2">
    <location>
        <begin position="142"/>
        <end position="156"/>
    </location>
</feature>
<evidence type="ECO:0000313" key="6">
    <source>
        <dbReference type="Proteomes" id="UP000015106"/>
    </source>
</evidence>
<reference evidence="6" key="1">
    <citation type="journal article" date="2013" name="Nature">
        <title>Draft genome of the wheat A-genome progenitor Triticum urartu.</title>
        <authorList>
            <person name="Ling H.Q."/>
            <person name="Zhao S."/>
            <person name="Liu D."/>
            <person name="Wang J."/>
            <person name="Sun H."/>
            <person name="Zhang C."/>
            <person name="Fan H."/>
            <person name="Li D."/>
            <person name="Dong L."/>
            <person name="Tao Y."/>
            <person name="Gao C."/>
            <person name="Wu H."/>
            <person name="Li Y."/>
            <person name="Cui Y."/>
            <person name="Guo X."/>
            <person name="Zheng S."/>
            <person name="Wang B."/>
            <person name="Yu K."/>
            <person name="Liang Q."/>
            <person name="Yang W."/>
            <person name="Lou X."/>
            <person name="Chen J."/>
            <person name="Feng M."/>
            <person name="Jian J."/>
            <person name="Zhang X."/>
            <person name="Luo G."/>
            <person name="Jiang Y."/>
            <person name="Liu J."/>
            <person name="Wang Z."/>
            <person name="Sha Y."/>
            <person name="Zhang B."/>
            <person name="Wu H."/>
            <person name="Tang D."/>
            <person name="Shen Q."/>
            <person name="Xue P."/>
            <person name="Zou S."/>
            <person name="Wang X."/>
            <person name="Liu X."/>
            <person name="Wang F."/>
            <person name="Yang Y."/>
            <person name="An X."/>
            <person name="Dong Z."/>
            <person name="Zhang K."/>
            <person name="Zhang X."/>
            <person name="Luo M.C."/>
            <person name="Dvorak J."/>
            <person name="Tong Y."/>
            <person name="Wang J."/>
            <person name="Yang H."/>
            <person name="Li Z."/>
            <person name="Wang D."/>
            <person name="Zhang A."/>
            <person name="Wang J."/>
        </authorList>
    </citation>
    <scope>NUCLEOTIDE SEQUENCE</scope>
    <source>
        <strain evidence="6">cv. G1812</strain>
    </source>
</reference>
<dbReference type="Pfam" id="PF13639">
    <property type="entry name" value="zf-RING_2"/>
    <property type="match status" value="1"/>
</dbReference>
<evidence type="ECO:0000256" key="2">
    <source>
        <dbReference type="SAM" id="MobiDB-lite"/>
    </source>
</evidence>
<dbReference type="GO" id="GO:0016567">
    <property type="term" value="P:protein ubiquitination"/>
    <property type="evidence" value="ECO:0007669"/>
    <property type="project" value="InterPro"/>
</dbReference>
<reference evidence="4" key="3">
    <citation type="submission" date="2022-06" db="UniProtKB">
        <authorList>
            <consortium name="EnsemblPlants"/>
        </authorList>
    </citation>
    <scope>IDENTIFICATION</scope>
</reference>
<dbReference type="EnsemblPlants" id="TuG1812U0000344800.01.T01">
    <property type="protein sequence ID" value="TuG1812U0000344800.01.T01"/>
    <property type="gene ID" value="TuG1812U0000344800.01"/>
</dbReference>
<accession>A0A8R7VJ10</accession>
<dbReference type="PROSITE" id="PS50089">
    <property type="entry name" value="ZF_RING_2"/>
    <property type="match status" value="1"/>
</dbReference>
<dbReference type="PANTHER" id="PTHR46400:SF9">
    <property type="entry name" value="E3 LIGASE"/>
    <property type="match status" value="1"/>
</dbReference>
<reference evidence="5" key="2">
    <citation type="submission" date="2018-03" db="EMBL/GenBank/DDBJ databases">
        <title>The Triticum urartu genome reveals the dynamic nature of wheat genome evolution.</title>
        <authorList>
            <person name="Ling H."/>
            <person name="Ma B."/>
            <person name="Shi X."/>
            <person name="Liu H."/>
            <person name="Dong L."/>
            <person name="Sun H."/>
            <person name="Cao Y."/>
            <person name="Gao Q."/>
            <person name="Zheng S."/>
            <person name="Li Y."/>
            <person name="Yu Y."/>
            <person name="Du H."/>
            <person name="Qi M."/>
            <person name="Li Y."/>
            <person name="Yu H."/>
            <person name="Cui Y."/>
            <person name="Wang N."/>
            <person name="Chen C."/>
            <person name="Wu H."/>
            <person name="Zhao Y."/>
            <person name="Zhang J."/>
            <person name="Li Y."/>
            <person name="Zhou W."/>
            <person name="Zhang B."/>
            <person name="Hu W."/>
            <person name="Eijk M."/>
            <person name="Tang J."/>
            <person name="Witsenboer H."/>
            <person name="Zhao S."/>
            <person name="Li Z."/>
            <person name="Zhang A."/>
            <person name="Wang D."/>
            <person name="Liang C."/>
        </authorList>
    </citation>
    <scope>NUCLEOTIDE SEQUENCE [LARGE SCALE GENOMIC DNA]</scope>
    <source>
        <strain evidence="5">cv. G1812</strain>
    </source>
</reference>
<dbReference type="FunFam" id="3.30.40.10:FF:000226">
    <property type="entry name" value="E3 ubiquitin ligase BIG BROTHER"/>
    <property type="match status" value="1"/>
</dbReference>
<dbReference type="PANTHER" id="PTHR46400">
    <property type="entry name" value="RING/U-BOX SUPERFAMILY PROTEIN"/>
    <property type="match status" value="1"/>
</dbReference>